<dbReference type="SUPFAM" id="SSF55785">
    <property type="entry name" value="PYP-like sensor domain (PAS domain)"/>
    <property type="match status" value="1"/>
</dbReference>
<dbReference type="Proteomes" id="UP000321058">
    <property type="component" value="Unassembled WGS sequence"/>
</dbReference>
<dbReference type="Pfam" id="PF08448">
    <property type="entry name" value="PAS_4"/>
    <property type="match status" value="1"/>
</dbReference>
<dbReference type="InterPro" id="IPR013656">
    <property type="entry name" value="PAS_4"/>
</dbReference>
<evidence type="ECO:0000259" key="1">
    <source>
        <dbReference type="Pfam" id="PF08448"/>
    </source>
</evidence>
<sequence length="241" mass="26918">MDLIRLSLFLAGAWIMRQYILQQNIELFRRQLAGPSDEATHRTLCMLLMSAERDLAYIIADEKGVQPRVSSRWVAGAFSGASERVAEYWRSVQNSAHPYLLLDPGPGLHIVDVNDAYAQATMTNRSAIAGRSLFEVFPDNPADPSADGVNNLFISLQIAAETGRPHEMAIQRYDVRDLRGNFVERHWQPINSPVYDDNGNLICLLHHVEDVTAEVQSRQHRLEQTAAITGPARTQGGANEI</sequence>
<evidence type="ECO:0000313" key="3">
    <source>
        <dbReference type="Proteomes" id="UP000321058"/>
    </source>
</evidence>
<feature type="domain" description="PAS fold-4" evidence="1">
    <location>
        <begin position="106"/>
        <end position="215"/>
    </location>
</feature>
<organism evidence="2 3">
    <name type="scientific">Reyranella soli</name>
    <dbReference type="NCBI Taxonomy" id="1230389"/>
    <lineage>
        <taxon>Bacteria</taxon>
        <taxon>Pseudomonadati</taxon>
        <taxon>Pseudomonadota</taxon>
        <taxon>Alphaproteobacteria</taxon>
        <taxon>Hyphomicrobiales</taxon>
        <taxon>Reyranellaceae</taxon>
        <taxon>Reyranella</taxon>
    </lineage>
</organism>
<name>A0A512NKL4_9HYPH</name>
<proteinExistence type="predicted"/>
<keyword evidence="3" id="KW-1185">Reference proteome</keyword>
<reference evidence="2 3" key="1">
    <citation type="submission" date="2019-07" db="EMBL/GenBank/DDBJ databases">
        <title>Whole genome shotgun sequence of Reyranella soli NBRC 108950.</title>
        <authorList>
            <person name="Hosoyama A."/>
            <person name="Uohara A."/>
            <person name="Ohji S."/>
            <person name="Ichikawa N."/>
        </authorList>
    </citation>
    <scope>NUCLEOTIDE SEQUENCE [LARGE SCALE GENOMIC DNA]</scope>
    <source>
        <strain evidence="2 3">NBRC 108950</strain>
    </source>
</reference>
<dbReference type="Gene3D" id="3.30.450.20">
    <property type="entry name" value="PAS domain"/>
    <property type="match status" value="1"/>
</dbReference>
<gene>
    <name evidence="2" type="ORF">RSO01_66560</name>
</gene>
<dbReference type="AlphaFoldDB" id="A0A512NKL4"/>
<protein>
    <recommendedName>
        <fullName evidence="1">PAS fold-4 domain-containing protein</fullName>
    </recommendedName>
</protein>
<accession>A0A512NKL4</accession>
<evidence type="ECO:0000313" key="2">
    <source>
        <dbReference type="EMBL" id="GEP59490.1"/>
    </source>
</evidence>
<comment type="caution">
    <text evidence="2">The sequence shown here is derived from an EMBL/GenBank/DDBJ whole genome shotgun (WGS) entry which is preliminary data.</text>
</comment>
<dbReference type="InterPro" id="IPR035965">
    <property type="entry name" value="PAS-like_dom_sf"/>
</dbReference>
<dbReference type="EMBL" id="BKAJ01000132">
    <property type="protein sequence ID" value="GEP59490.1"/>
    <property type="molecule type" value="Genomic_DNA"/>
</dbReference>